<dbReference type="InterPro" id="IPR035985">
    <property type="entry name" value="Ubiquitin-activating_enz"/>
</dbReference>
<comment type="pathway">
    <text evidence="1">Cofactor biosynthesis; molybdopterin biosynthesis.</text>
</comment>
<evidence type="ECO:0000256" key="13">
    <source>
        <dbReference type="ARBA" id="ARBA00078531"/>
    </source>
</evidence>
<dbReference type="FunFam" id="3.40.50.720:FF:000033">
    <property type="entry name" value="Adenylyltransferase and sulfurtransferase MOCS3"/>
    <property type="match status" value="1"/>
</dbReference>
<protein>
    <recommendedName>
        <fullName evidence="10">Molybdopterin-synthase adenylyltransferase</fullName>
        <ecNumber evidence="9">2.7.7.80</ecNumber>
    </recommendedName>
    <alternativeName>
        <fullName evidence="13">MoaD protein adenylase</fullName>
    </alternativeName>
    <alternativeName>
        <fullName evidence="11">Molybdopterin-converting factor subunit 1 adenylase</fullName>
    </alternativeName>
    <alternativeName>
        <fullName evidence="12">Sulfur carrier protein MoaD adenylyltransferase</fullName>
    </alternativeName>
</protein>
<comment type="function">
    <text evidence="7">Catalyzes the adenylation by ATP of the carboxyl group of the C-terminal glycine of sulfur carrier protein MoaD.</text>
</comment>
<evidence type="ECO:0000256" key="6">
    <source>
        <dbReference type="ARBA" id="ARBA00052218"/>
    </source>
</evidence>
<evidence type="ECO:0000256" key="1">
    <source>
        <dbReference type="ARBA" id="ARBA00005046"/>
    </source>
</evidence>
<dbReference type="Gene3D" id="3.40.50.720">
    <property type="entry name" value="NAD(P)-binding Rossmann-like Domain"/>
    <property type="match status" value="1"/>
</dbReference>
<dbReference type="GO" id="GO:0005829">
    <property type="term" value="C:cytosol"/>
    <property type="evidence" value="ECO:0007669"/>
    <property type="project" value="TreeGrafter"/>
</dbReference>
<dbReference type="CDD" id="cd00757">
    <property type="entry name" value="ThiF_MoeB_HesA_family"/>
    <property type="match status" value="1"/>
</dbReference>
<dbReference type="OrthoDB" id="9804286at2"/>
<keyword evidence="5" id="KW-0067">ATP-binding</keyword>
<dbReference type="GO" id="GO:0061605">
    <property type="term" value="F:molybdopterin-synthase adenylyltransferase activity"/>
    <property type="evidence" value="ECO:0007669"/>
    <property type="project" value="UniProtKB-EC"/>
</dbReference>
<keyword evidence="4" id="KW-0547">Nucleotide-binding</keyword>
<dbReference type="GO" id="GO:0004792">
    <property type="term" value="F:thiosulfate-cyanide sulfurtransferase activity"/>
    <property type="evidence" value="ECO:0007669"/>
    <property type="project" value="TreeGrafter"/>
</dbReference>
<keyword evidence="3" id="KW-0808">Transferase</keyword>
<dbReference type="RefSeq" id="WP_124210310.1">
    <property type="nucleotide sequence ID" value="NZ_CP016615.1"/>
</dbReference>
<evidence type="ECO:0000313" key="15">
    <source>
        <dbReference type="EMBL" id="RPE85724.1"/>
    </source>
</evidence>
<evidence type="ECO:0000256" key="11">
    <source>
        <dbReference type="ARBA" id="ARBA00075110"/>
    </source>
</evidence>
<name>A0A3N4WKS7_9PAST</name>
<evidence type="ECO:0000256" key="10">
    <source>
        <dbReference type="ARBA" id="ARBA00073635"/>
    </source>
</evidence>
<evidence type="ECO:0000256" key="8">
    <source>
        <dbReference type="ARBA" id="ARBA00063809"/>
    </source>
</evidence>
<dbReference type="Proteomes" id="UP000281691">
    <property type="component" value="Unassembled WGS sequence"/>
</dbReference>
<dbReference type="SUPFAM" id="SSF69572">
    <property type="entry name" value="Activating enzymes of the ubiquitin-like proteins"/>
    <property type="match status" value="1"/>
</dbReference>
<dbReference type="Pfam" id="PF00899">
    <property type="entry name" value="ThiF"/>
    <property type="match status" value="1"/>
</dbReference>
<dbReference type="NCBIfam" id="TIGR02355">
    <property type="entry name" value="moeB"/>
    <property type="match status" value="1"/>
</dbReference>
<dbReference type="GO" id="GO:0008641">
    <property type="term" value="F:ubiquitin-like modifier activating enzyme activity"/>
    <property type="evidence" value="ECO:0007669"/>
    <property type="project" value="InterPro"/>
</dbReference>
<evidence type="ECO:0000256" key="9">
    <source>
        <dbReference type="ARBA" id="ARBA00066884"/>
    </source>
</evidence>
<accession>A0A3N4WKS7</accession>
<feature type="domain" description="THIF-type NAD/FAD binding fold" evidence="14">
    <location>
        <begin position="11"/>
        <end position="244"/>
    </location>
</feature>
<dbReference type="EC" id="2.7.7.80" evidence="9"/>
<dbReference type="PANTHER" id="PTHR10953:SF194">
    <property type="entry name" value="MOLYBDOPTERIN-SYNTHASE ADENYLYLTRANSFERASE"/>
    <property type="match status" value="1"/>
</dbReference>
<evidence type="ECO:0000256" key="12">
    <source>
        <dbReference type="ARBA" id="ARBA00075328"/>
    </source>
</evidence>
<evidence type="ECO:0000256" key="5">
    <source>
        <dbReference type="ARBA" id="ARBA00022840"/>
    </source>
</evidence>
<dbReference type="InterPro" id="IPR012730">
    <property type="entry name" value="Mopterin_Synthase_Sase_MoeB"/>
</dbReference>
<comment type="catalytic activity">
    <reaction evidence="6">
        <text>[molybdopterin-synthase sulfur-carrier protein]-C-terminal Gly-Gly + ATP + H(+) = [molybdopterin-synthase sulfur-carrier protein]-C-terminal Gly-Gly-AMP + diphosphate</text>
        <dbReference type="Rhea" id="RHEA:43616"/>
        <dbReference type="Rhea" id="RHEA-COMP:12159"/>
        <dbReference type="Rhea" id="RHEA-COMP:12202"/>
        <dbReference type="ChEBI" id="CHEBI:15378"/>
        <dbReference type="ChEBI" id="CHEBI:30616"/>
        <dbReference type="ChEBI" id="CHEBI:33019"/>
        <dbReference type="ChEBI" id="CHEBI:90618"/>
        <dbReference type="ChEBI" id="CHEBI:90778"/>
        <dbReference type="EC" id="2.7.7.80"/>
    </reaction>
</comment>
<evidence type="ECO:0000256" key="4">
    <source>
        <dbReference type="ARBA" id="ARBA00022741"/>
    </source>
</evidence>
<dbReference type="PANTHER" id="PTHR10953">
    <property type="entry name" value="UBIQUITIN-ACTIVATING ENZYME E1"/>
    <property type="match status" value="1"/>
</dbReference>
<dbReference type="InterPro" id="IPR045886">
    <property type="entry name" value="ThiF/MoeB/HesA"/>
</dbReference>
<reference evidence="15 16" key="1">
    <citation type="submission" date="2018-11" db="EMBL/GenBank/DDBJ databases">
        <title>Genomic Encyclopedia of Type Strains, Phase IV (KMG-IV): sequencing the most valuable type-strain genomes for metagenomic binning, comparative biology and taxonomic classification.</title>
        <authorList>
            <person name="Goeker M."/>
        </authorList>
    </citation>
    <scope>NUCLEOTIDE SEQUENCE [LARGE SCALE GENOMIC DNA]</scope>
    <source>
        <strain evidence="15 16">DSM 27238</strain>
    </source>
</reference>
<comment type="subunit">
    <text evidence="8">Homodimer. Forms a stable heterotetrameric complex of 2 MoeB and 2 MoaD during adenylation of MoaD.</text>
</comment>
<dbReference type="GO" id="GO:0005524">
    <property type="term" value="F:ATP binding"/>
    <property type="evidence" value="ECO:0007669"/>
    <property type="project" value="UniProtKB-KW"/>
</dbReference>
<evidence type="ECO:0000256" key="3">
    <source>
        <dbReference type="ARBA" id="ARBA00022679"/>
    </source>
</evidence>
<dbReference type="NCBIfam" id="NF004281">
    <property type="entry name" value="PRK05690.1"/>
    <property type="match status" value="1"/>
</dbReference>
<gene>
    <name evidence="15" type="ORF">EDC46_0102</name>
</gene>
<dbReference type="GO" id="GO:0008146">
    <property type="term" value="F:sulfotransferase activity"/>
    <property type="evidence" value="ECO:0007669"/>
    <property type="project" value="TreeGrafter"/>
</dbReference>
<proteinExistence type="inferred from homology"/>
<dbReference type="InterPro" id="IPR000594">
    <property type="entry name" value="ThiF_NAD_FAD-bd"/>
</dbReference>
<keyword evidence="16" id="KW-1185">Reference proteome</keyword>
<dbReference type="EMBL" id="RKQP01000001">
    <property type="protein sequence ID" value="RPE85724.1"/>
    <property type="molecule type" value="Genomic_DNA"/>
</dbReference>
<evidence type="ECO:0000313" key="16">
    <source>
        <dbReference type="Proteomes" id="UP000281691"/>
    </source>
</evidence>
<evidence type="ECO:0000256" key="7">
    <source>
        <dbReference type="ARBA" id="ARBA00055169"/>
    </source>
</evidence>
<dbReference type="GO" id="GO:0006777">
    <property type="term" value="P:Mo-molybdopterin cofactor biosynthetic process"/>
    <property type="evidence" value="ECO:0007669"/>
    <property type="project" value="InterPro"/>
</dbReference>
<comment type="similarity">
    <text evidence="2">Belongs to the HesA/MoeB/ThiF family.</text>
</comment>
<evidence type="ECO:0000259" key="14">
    <source>
        <dbReference type="Pfam" id="PF00899"/>
    </source>
</evidence>
<sequence>MELSNQEMLRYNRQIVLKSVDFDGQEKLKASRVLIVGLGGLGCAAAQYLASGGVGHLMLVDFDTVSLSNLQRQVLHLDQDIGKPKVESARNKLQALNPHIEIEVCDAKLNETEWGELIANYDLVLDCTDNVEIRNMLNLQCFRHKRPLVSGSAIRFEGQLAVFRYQQNEPCYCCLSQLFGKNTLSCVEAGVIAPIVGVVGSLQALEAMKIIMNVGQTLSGKLLMIDGFNFSVREMALSKQQNCPICK</sequence>
<dbReference type="AlphaFoldDB" id="A0A3N4WKS7"/>
<comment type="caution">
    <text evidence="15">The sequence shown here is derived from an EMBL/GenBank/DDBJ whole genome shotgun (WGS) entry which is preliminary data.</text>
</comment>
<evidence type="ECO:0000256" key="2">
    <source>
        <dbReference type="ARBA" id="ARBA00009919"/>
    </source>
</evidence>
<organism evidence="15 16">
    <name type="scientific">Vespertiliibacter pulmonis</name>
    <dbReference type="NCBI Taxonomy" id="1443036"/>
    <lineage>
        <taxon>Bacteria</taxon>
        <taxon>Pseudomonadati</taxon>
        <taxon>Pseudomonadota</taxon>
        <taxon>Gammaproteobacteria</taxon>
        <taxon>Pasteurellales</taxon>
        <taxon>Pasteurellaceae</taxon>
        <taxon>Vespertiliibacter</taxon>
    </lineage>
</organism>